<gene>
    <name evidence="1" type="ORF">LEMA_P122230.1</name>
</gene>
<organism evidence="2">
    <name type="scientific">Leptosphaeria maculans (strain JN3 / isolate v23.1.3 / race Av1-4-5-6-7-8)</name>
    <name type="common">Blackleg fungus</name>
    <name type="synonym">Phoma lingam</name>
    <dbReference type="NCBI Taxonomy" id="985895"/>
    <lineage>
        <taxon>Eukaryota</taxon>
        <taxon>Fungi</taxon>
        <taxon>Dikarya</taxon>
        <taxon>Ascomycota</taxon>
        <taxon>Pezizomycotina</taxon>
        <taxon>Dothideomycetes</taxon>
        <taxon>Pleosporomycetidae</taxon>
        <taxon>Pleosporales</taxon>
        <taxon>Pleosporineae</taxon>
        <taxon>Leptosphaeriaceae</taxon>
        <taxon>Plenodomus</taxon>
        <taxon>Plenodomus lingam/Leptosphaeria maculans species complex</taxon>
    </lineage>
</organism>
<evidence type="ECO:0000313" key="1">
    <source>
        <dbReference type="EMBL" id="CBX94244.1"/>
    </source>
</evidence>
<proteinExistence type="predicted"/>
<dbReference type="EMBL" id="FP929121">
    <property type="protein sequence ID" value="CBX94244.1"/>
    <property type="molecule type" value="Genomic_DNA"/>
</dbReference>
<keyword evidence="2" id="KW-1185">Reference proteome</keyword>
<name>E4ZS64_LEPMJ</name>
<evidence type="ECO:0000313" key="2">
    <source>
        <dbReference type="Proteomes" id="UP000002668"/>
    </source>
</evidence>
<dbReference type="VEuPathDB" id="FungiDB:LEMA_P122230.1"/>
<dbReference type="InParanoid" id="E4ZS64"/>
<accession>E4ZS64</accession>
<reference evidence="2" key="1">
    <citation type="journal article" date="2011" name="Nat. Commun.">
        <title>Effector diversification within compartments of the Leptosphaeria maculans genome affected by Repeat-Induced Point mutations.</title>
        <authorList>
            <person name="Rouxel T."/>
            <person name="Grandaubert J."/>
            <person name="Hane J.K."/>
            <person name="Hoede C."/>
            <person name="van de Wouw A.P."/>
            <person name="Couloux A."/>
            <person name="Dominguez V."/>
            <person name="Anthouard V."/>
            <person name="Bally P."/>
            <person name="Bourras S."/>
            <person name="Cozijnsen A.J."/>
            <person name="Ciuffetti L.M."/>
            <person name="Degrave A."/>
            <person name="Dilmaghani A."/>
            <person name="Duret L."/>
            <person name="Fudal I."/>
            <person name="Goodwin S.B."/>
            <person name="Gout L."/>
            <person name="Glaser N."/>
            <person name="Linglin J."/>
            <person name="Kema G.H.J."/>
            <person name="Lapalu N."/>
            <person name="Lawrence C.B."/>
            <person name="May K."/>
            <person name="Meyer M."/>
            <person name="Ollivier B."/>
            <person name="Poulain J."/>
            <person name="Schoch C.L."/>
            <person name="Simon A."/>
            <person name="Spatafora J.W."/>
            <person name="Stachowiak A."/>
            <person name="Turgeon B.G."/>
            <person name="Tyler B.M."/>
            <person name="Vincent D."/>
            <person name="Weissenbach J."/>
            <person name="Amselem J."/>
            <person name="Quesneville H."/>
            <person name="Oliver R.P."/>
            <person name="Wincker P."/>
            <person name="Balesdent M.-H."/>
            <person name="Howlett B.J."/>
        </authorList>
    </citation>
    <scope>NUCLEOTIDE SEQUENCE [LARGE SCALE GENOMIC DNA]</scope>
    <source>
        <strain evidence="2">JN3 / isolate v23.1.3 / race Av1-4-5-6-7-8</strain>
    </source>
</reference>
<sequence length="245" mass="27007">MLRINMHGRVRWNCQVPITHSYIRLSPFLESVSTAGLSTVPQQPTMHPRSLEQTLRRLIRSHLPFAHVPCFTQGSTPLIHHTSSQAKTPAHQPCPTITIAHQITNSPPDPNSLGPKQAGRFENLTAIIGRRTAPLLTLTSYPLPNSSPQPQSKRHEAISTPYFHSSTFLQTSSPNALISKKAVQYCKDHGRMRSSIDNGASLVDRERLTLCRTAVLGSLRMSSSVAEDLVPAYRTLGFVVCGDCV</sequence>
<dbReference type="Proteomes" id="UP000002668">
    <property type="component" value="Genome"/>
</dbReference>
<dbReference type="AlphaFoldDB" id="E4ZS64"/>
<dbReference type="HOGENOM" id="CLU_1133759_0_0_1"/>
<protein>
    <submittedName>
        <fullName evidence="1">Predicted protein</fullName>
    </submittedName>
</protein>